<keyword evidence="1" id="KW-0812">Transmembrane</keyword>
<reference evidence="2" key="2">
    <citation type="submission" date="2021-04" db="EMBL/GenBank/DDBJ databases">
        <authorList>
            <person name="Gilroy R."/>
        </authorList>
    </citation>
    <scope>NUCLEOTIDE SEQUENCE</scope>
    <source>
        <strain evidence="2">12435</strain>
    </source>
</reference>
<dbReference type="Pfam" id="PF13346">
    <property type="entry name" value="ABC2_membrane_5"/>
    <property type="match status" value="1"/>
</dbReference>
<evidence type="ECO:0000313" key="2">
    <source>
        <dbReference type="EMBL" id="HIW02287.1"/>
    </source>
</evidence>
<keyword evidence="1" id="KW-0472">Membrane</keyword>
<feature type="transmembrane region" description="Helical" evidence="1">
    <location>
        <begin position="38"/>
        <end position="57"/>
    </location>
</feature>
<sequence>MKGLFLKDMYTLKRYVLWYAVYCAAFVLMAVLMKNTAFVTGLALLLPLSAASATILCDRKDNWTEYALACGLSPLAVAAEKFLLALCFAAPPVILWFPAYFLTFPAEVDLAGFSVTLAVAFLAAALTIPLSYKLGVERGRLVLGIIALVLLILCVALMTAFGNYLPSHPALLVIPPLFCAAACVPAMFITRNIIRSV</sequence>
<organism evidence="2 3">
    <name type="scientific">Candidatus Protoclostridium stercorigallinarum</name>
    <dbReference type="NCBI Taxonomy" id="2838741"/>
    <lineage>
        <taxon>Bacteria</taxon>
        <taxon>Bacillati</taxon>
        <taxon>Bacillota</taxon>
        <taxon>Clostridia</taxon>
        <taxon>Candidatus Protoclostridium</taxon>
    </lineage>
</organism>
<feature type="transmembrane region" description="Helical" evidence="1">
    <location>
        <begin position="110"/>
        <end position="129"/>
    </location>
</feature>
<protein>
    <submittedName>
        <fullName evidence="2">ABC-2 transporter permease</fullName>
    </submittedName>
</protein>
<evidence type="ECO:0000256" key="1">
    <source>
        <dbReference type="SAM" id="Phobius"/>
    </source>
</evidence>
<reference evidence="2" key="1">
    <citation type="journal article" date="2021" name="PeerJ">
        <title>Extensive microbial diversity within the chicken gut microbiome revealed by metagenomics and culture.</title>
        <authorList>
            <person name="Gilroy R."/>
            <person name="Ravi A."/>
            <person name="Getino M."/>
            <person name="Pursley I."/>
            <person name="Horton D.L."/>
            <person name="Alikhan N.F."/>
            <person name="Baker D."/>
            <person name="Gharbi K."/>
            <person name="Hall N."/>
            <person name="Watson M."/>
            <person name="Adriaenssens E.M."/>
            <person name="Foster-Nyarko E."/>
            <person name="Jarju S."/>
            <person name="Secka A."/>
            <person name="Antonio M."/>
            <person name="Oren A."/>
            <person name="Chaudhuri R.R."/>
            <person name="La Ragione R."/>
            <person name="Hildebrand F."/>
            <person name="Pallen M.J."/>
        </authorList>
    </citation>
    <scope>NUCLEOTIDE SEQUENCE</scope>
    <source>
        <strain evidence="2">12435</strain>
    </source>
</reference>
<evidence type="ECO:0000313" key="3">
    <source>
        <dbReference type="Proteomes" id="UP000823990"/>
    </source>
</evidence>
<dbReference type="InterPro" id="IPR025699">
    <property type="entry name" value="ABC2_memb-like"/>
</dbReference>
<gene>
    <name evidence="2" type="ORF">H9892_03015</name>
</gene>
<keyword evidence="1" id="KW-1133">Transmembrane helix</keyword>
<feature type="transmembrane region" description="Helical" evidence="1">
    <location>
        <begin position="141"/>
        <end position="164"/>
    </location>
</feature>
<feature type="transmembrane region" description="Helical" evidence="1">
    <location>
        <begin position="12"/>
        <end position="32"/>
    </location>
</feature>
<name>A0A9D1TRJ8_9FIRM</name>
<dbReference type="Proteomes" id="UP000823990">
    <property type="component" value="Unassembled WGS sequence"/>
</dbReference>
<feature type="transmembrane region" description="Helical" evidence="1">
    <location>
        <begin position="170"/>
        <end position="189"/>
    </location>
</feature>
<dbReference type="AlphaFoldDB" id="A0A9D1TRJ8"/>
<accession>A0A9D1TRJ8</accession>
<proteinExistence type="predicted"/>
<feature type="transmembrane region" description="Helical" evidence="1">
    <location>
        <begin position="82"/>
        <end position="104"/>
    </location>
</feature>
<comment type="caution">
    <text evidence="2">The sequence shown here is derived from an EMBL/GenBank/DDBJ whole genome shotgun (WGS) entry which is preliminary data.</text>
</comment>
<dbReference type="EMBL" id="DXHS01000054">
    <property type="protein sequence ID" value="HIW02287.1"/>
    <property type="molecule type" value="Genomic_DNA"/>
</dbReference>